<evidence type="ECO:0008006" key="3">
    <source>
        <dbReference type="Google" id="ProtNLM"/>
    </source>
</evidence>
<dbReference type="RefSeq" id="WP_129122060.1">
    <property type="nucleotide sequence ID" value="NZ_PEIB01000009.1"/>
</dbReference>
<dbReference type="OrthoDB" id="9773403at2"/>
<dbReference type="InterPro" id="IPR050696">
    <property type="entry name" value="FtsA/MreB"/>
</dbReference>
<comment type="caution">
    <text evidence="1">The sequence shown here is derived from an EMBL/GenBank/DDBJ whole genome shotgun (WGS) entry which is preliminary data.</text>
</comment>
<evidence type="ECO:0000313" key="1">
    <source>
        <dbReference type="EMBL" id="RXJ73457.1"/>
    </source>
</evidence>
<dbReference type="Proteomes" id="UP000290287">
    <property type="component" value="Unassembled WGS sequence"/>
</dbReference>
<dbReference type="EMBL" id="PEIB01000009">
    <property type="protein sequence ID" value="RXJ73457.1"/>
    <property type="molecule type" value="Genomic_DNA"/>
</dbReference>
<accession>A0A4Q0YQN9</accession>
<organism evidence="1 2">
    <name type="scientific">Veronia nyctiphanis</name>
    <dbReference type="NCBI Taxonomy" id="1278244"/>
    <lineage>
        <taxon>Bacteria</taxon>
        <taxon>Pseudomonadati</taxon>
        <taxon>Pseudomonadota</taxon>
        <taxon>Gammaproteobacteria</taxon>
        <taxon>Vibrionales</taxon>
        <taxon>Vibrionaceae</taxon>
        <taxon>Veronia</taxon>
    </lineage>
</organism>
<protein>
    <recommendedName>
        <fullName evidence="3">Type IV pilus assembly protein PilM</fullName>
    </recommendedName>
</protein>
<keyword evidence="2" id="KW-1185">Reference proteome</keyword>
<dbReference type="Gene3D" id="3.30.420.40">
    <property type="match status" value="2"/>
</dbReference>
<evidence type="ECO:0000313" key="2">
    <source>
        <dbReference type="Proteomes" id="UP000290287"/>
    </source>
</evidence>
<reference evidence="1 2" key="1">
    <citation type="submission" date="2017-10" db="EMBL/GenBank/DDBJ databases">
        <title>Nyctiphanis sp. nov., isolated from the stomach of the euphausiid Nyctiphanes simplex (Hansen, 1911) in the Gulf of California.</title>
        <authorList>
            <person name="Gomez-Gil B."/>
            <person name="Aguilar-Mendez M."/>
            <person name="Lopez-Cortes A."/>
            <person name="Gomez-Gutierrez J."/>
            <person name="Roque A."/>
            <person name="Lang E."/>
            <person name="Gonzalez-Castillo A."/>
        </authorList>
    </citation>
    <scope>NUCLEOTIDE SEQUENCE [LARGE SCALE GENOMIC DNA]</scope>
    <source>
        <strain evidence="1 2">CAIM 600</strain>
    </source>
</reference>
<dbReference type="AlphaFoldDB" id="A0A4Q0YQN9"/>
<dbReference type="Gene3D" id="3.30.1490.300">
    <property type="match status" value="1"/>
</dbReference>
<name>A0A4Q0YQN9_9GAMM</name>
<proteinExistence type="predicted"/>
<dbReference type="InterPro" id="IPR005883">
    <property type="entry name" value="PilM"/>
</dbReference>
<dbReference type="PANTHER" id="PTHR32432:SF3">
    <property type="entry name" value="ETHANOLAMINE UTILIZATION PROTEIN EUTJ"/>
    <property type="match status" value="1"/>
</dbReference>
<sequence>MIFRKHASVGIEIAANRARLAVLERKGEQYHIRQLQSVAFNSAKPEVCAKALKRYTGSYTGLFGTSNQVMSVAEGDVIFKRLPLVNAETDEESHAQIGIHLSESLGVALEELFYDYQVQAEENAVEAFACRKSALAKELNALEKAGFSLSVLDLKPFALMRLYQHQIEHASPTGLPLLVDVGYTKTQFCLYQPHLYRFHREIAFGTTYSMSNMMEGNEQAFTESLAGEIQRLYQLAGSQLSGEQINQIWLSGVASQMVDTKHLTTLLNKPVEVFDPFVGFQVKDKVHVSSEEPIGAYSTALGLALRGLSHVA</sequence>
<dbReference type="Pfam" id="PF11104">
    <property type="entry name" value="PilM_2"/>
    <property type="match status" value="1"/>
</dbReference>
<dbReference type="PANTHER" id="PTHR32432">
    <property type="entry name" value="CELL DIVISION PROTEIN FTSA-RELATED"/>
    <property type="match status" value="1"/>
</dbReference>
<gene>
    <name evidence="1" type="ORF">CS022_09415</name>
</gene>